<protein>
    <submittedName>
        <fullName evidence="7">SusD family protein</fullName>
    </submittedName>
</protein>
<keyword evidence="5" id="KW-0998">Cell outer membrane</keyword>
<evidence type="ECO:0000313" key="7">
    <source>
        <dbReference type="EMBL" id="SHK49495.1"/>
    </source>
</evidence>
<sequence>MTRYRWLLVSLGVALGMGTLLGCEEGLFKVKNPGRILDEDLNTDRALNAVVVGMSADFSVVFDDIAFIVARLSDEMEASGSYFLSTRARHGIIDYRDTDAYWEGIQRARFVAEDGLRRMQKVLGDAFNGDPRVARAYLFAGLANRVLGENFCRVVFDGGPDQPKEAAFERAVQFFTEAINQAQQAGTDDILLAAYGGRAQAYMGLGDWSKAVADAQRVPTDFVYYAIYSDNSTREYNVIFLETHQRHEMSAYQTLAHRVAMERGSPDPRAPFTDCREGDCPNAQGADGSTPHLRQEKYADRGADIPVVKGTEMRLIEAEAALRNGDLATALAKINEVRTFYGLDPIDPATVSGIGDLRNADENDGWSILDRERHLTLWLEGRRLWDLHRWNHPFLEGGTIVYPGVNPRASCLPISQSECQTNPNIDQTQNCQPFAAGG</sequence>
<dbReference type="Pfam" id="PF07980">
    <property type="entry name" value="SusD_RagB"/>
    <property type="match status" value="1"/>
</dbReference>
<evidence type="ECO:0000259" key="6">
    <source>
        <dbReference type="Pfam" id="PF07980"/>
    </source>
</evidence>
<dbReference type="AlphaFoldDB" id="A0A1M6SXP4"/>
<gene>
    <name evidence="7" type="ORF">SAMN04488087_1271</name>
</gene>
<dbReference type="OrthoDB" id="1080118at2"/>
<dbReference type="InterPro" id="IPR012944">
    <property type="entry name" value="SusD_RagB_dom"/>
</dbReference>
<keyword evidence="8" id="KW-1185">Reference proteome</keyword>
<accession>A0A1M6SXP4</accession>
<comment type="subcellular location">
    <subcellularLocation>
        <location evidence="1">Cell outer membrane</location>
    </subcellularLocation>
</comment>
<dbReference type="EMBL" id="FRAU01000003">
    <property type="protein sequence ID" value="SHK49495.1"/>
    <property type="molecule type" value="Genomic_DNA"/>
</dbReference>
<dbReference type="InterPro" id="IPR011990">
    <property type="entry name" value="TPR-like_helical_dom_sf"/>
</dbReference>
<dbReference type="GO" id="GO:0009279">
    <property type="term" value="C:cell outer membrane"/>
    <property type="evidence" value="ECO:0007669"/>
    <property type="project" value="UniProtKB-SubCell"/>
</dbReference>
<proteinExistence type="inferred from homology"/>
<dbReference type="Gene3D" id="1.25.40.10">
    <property type="entry name" value="Tetratricopeptide repeat domain"/>
    <property type="match status" value="1"/>
</dbReference>
<dbReference type="SUPFAM" id="SSF48452">
    <property type="entry name" value="TPR-like"/>
    <property type="match status" value="1"/>
</dbReference>
<dbReference type="PROSITE" id="PS51257">
    <property type="entry name" value="PROKAR_LIPOPROTEIN"/>
    <property type="match status" value="1"/>
</dbReference>
<organism evidence="7 8">
    <name type="scientific">Rhodothermus profundi</name>
    <dbReference type="NCBI Taxonomy" id="633813"/>
    <lineage>
        <taxon>Bacteria</taxon>
        <taxon>Pseudomonadati</taxon>
        <taxon>Rhodothermota</taxon>
        <taxon>Rhodothermia</taxon>
        <taxon>Rhodothermales</taxon>
        <taxon>Rhodothermaceae</taxon>
        <taxon>Rhodothermus</taxon>
    </lineage>
</organism>
<feature type="domain" description="RagB/SusD" evidence="6">
    <location>
        <begin position="300"/>
        <end position="404"/>
    </location>
</feature>
<dbReference type="Proteomes" id="UP000185812">
    <property type="component" value="Unassembled WGS sequence"/>
</dbReference>
<evidence type="ECO:0000256" key="4">
    <source>
        <dbReference type="ARBA" id="ARBA00023136"/>
    </source>
</evidence>
<reference evidence="8" key="1">
    <citation type="submission" date="2016-11" db="EMBL/GenBank/DDBJ databases">
        <authorList>
            <person name="Varghese N."/>
            <person name="Submissions S."/>
        </authorList>
    </citation>
    <scope>NUCLEOTIDE SEQUENCE [LARGE SCALE GENOMIC DNA]</scope>
    <source>
        <strain evidence="8">DSM 22212</strain>
    </source>
</reference>
<name>A0A1M6SXP4_9BACT</name>
<evidence type="ECO:0000256" key="3">
    <source>
        <dbReference type="ARBA" id="ARBA00022729"/>
    </source>
</evidence>
<dbReference type="Gene3D" id="1.25.40.390">
    <property type="match status" value="1"/>
</dbReference>
<evidence type="ECO:0000313" key="8">
    <source>
        <dbReference type="Proteomes" id="UP000185812"/>
    </source>
</evidence>
<comment type="similarity">
    <text evidence="2">Belongs to the SusD family.</text>
</comment>
<evidence type="ECO:0000256" key="2">
    <source>
        <dbReference type="ARBA" id="ARBA00006275"/>
    </source>
</evidence>
<keyword evidence="3" id="KW-0732">Signal</keyword>
<keyword evidence="4" id="KW-0472">Membrane</keyword>
<evidence type="ECO:0000256" key="5">
    <source>
        <dbReference type="ARBA" id="ARBA00023237"/>
    </source>
</evidence>
<dbReference type="STRING" id="633813.SAMN04488087_1271"/>
<dbReference type="RefSeq" id="WP_072715119.1">
    <property type="nucleotide sequence ID" value="NZ_FRAU01000003.1"/>
</dbReference>
<evidence type="ECO:0000256" key="1">
    <source>
        <dbReference type="ARBA" id="ARBA00004442"/>
    </source>
</evidence>